<dbReference type="EMBL" id="BMEY01000012">
    <property type="protein sequence ID" value="GGA80834.1"/>
    <property type="molecule type" value="Genomic_DNA"/>
</dbReference>
<proteinExistence type="predicted"/>
<keyword evidence="3" id="KW-1185">Reference proteome</keyword>
<accession>A0A916S3D7</accession>
<dbReference type="SUPFAM" id="SSF52540">
    <property type="entry name" value="P-loop containing nucleoside triphosphate hydrolases"/>
    <property type="match status" value="1"/>
</dbReference>
<sequence length="213" mass="24776">MEELLQQLVKYIRKHNEKLIIGISGHGASGKTTFATKLMELLEQDVTYMNTDPYIDTTIRKYSKIEYEYEGESYLYKMTACHPGAHHTLALARDITMLRDGLDMYTIGTHYRESELISASRNVIIIEGMSVAFVDPSLFDLKIFLYTDGDTEFSRRTVRDVEERGANISFLNDSHKQRRIQYELFMHHYHENFDIVVNNSNDGFKIERNSLSI</sequence>
<protein>
    <submittedName>
        <fullName evidence="2">Uridine kinase</fullName>
    </submittedName>
</protein>
<comment type="caution">
    <text evidence="2">The sequence shown here is derived from an EMBL/GenBank/DDBJ whole genome shotgun (WGS) entry which is preliminary data.</text>
</comment>
<dbReference type="RefSeq" id="WP_188385023.1">
    <property type="nucleotide sequence ID" value="NZ_BMEY01000012.1"/>
</dbReference>
<dbReference type="AlphaFoldDB" id="A0A916S3D7"/>
<evidence type="ECO:0000259" key="1">
    <source>
        <dbReference type="Pfam" id="PF00485"/>
    </source>
</evidence>
<dbReference type="Gene3D" id="3.40.50.300">
    <property type="entry name" value="P-loop containing nucleotide triphosphate hydrolases"/>
    <property type="match status" value="1"/>
</dbReference>
<dbReference type="InterPro" id="IPR006083">
    <property type="entry name" value="PRK/URK"/>
</dbReference>
<keyword evidence="2" id="KW-0418">Kinase</keyword>
<evidence type="ECO:0000313" key="3">
    <source>
        <dbReference type="Proteomes" id="UP000613512"/>
    </source>
</evidence>
<dbReference type="GO" id="GO:0016301">
    <property type="term" value="F:kinase activity"/>
    <property type="evidence" value="ECO:0007669"/>
    <property type="project" value="UniProtKB-KW"/>
</dbReference>
<reference evidence="2" key="2">
    <citation type="submission" date="2020-09" db="EMBL/GenBank/DDBJ databases">
        <authorList>
            <person name="Sun Q."/>
            <person name="Zhou Y."/>
        </authorList>
    </citation>
    <scope>NUCLEOTIDE SEQUENCE</scope>
    <source>
        <strain evidence="2">CGMCC 1.12408</strain>
    </source>
</reference>
<dbReference type="Proteomes" id="UP000613512">
    <property type="component" value="Unassembled WGS sequence"/>
</dbReference>
<dbReference type="GO" id="GO:0005524">
    <property type="term" value="F:ATP binding"/>
    <property type="evidence" value="ECO:0007669"/>
    <property type="project" value="InterPro"/>
</dbReference>
<dbReference type="PRINTS" id="PR00988">
    <property type="entry name" value="URIDINKINASE"/>
</dbReference>
<dbReference type="Pfam" id="PF00485">
    <property type="entry name" value="PRK"/>
    <property type="match status" value="1"/>
</dbReference>
<name>A0A916S3D7_9BACI</name>
<gene>
    <name evidence="2" type="ORF">GCM10008025_25260</name>
</gene>
<keyword evidence="2" id="KW-0808">Transferase</keyword>
<reference evidence="2" key="1">
    <citation type="journal article" date="2014" name="Int. J. Syst. Evol. Microbiol.">
        <title>Complete genome sequence of Corynebacterium casei LMG S-19264T (=DSM 44701T), isolated from a smear-ripened cheese.</title>
        <authorList>
            <consortium name="US DOE Joint Genome Institute (JGI-PGF)"/>
            <person name="Walter F."/>
            <person name="Albersmeier A."/>
            <person name="Kalinowski J."/>
            <person name="Ruckert C."/>
        </authorList>
    </citation>
    <scope>NUCLEOTIDE SEQUENCE</scope>
    <source>
        <strain evidence="2">CGMCC 1.12408</strain>
    </source>
</reference>
<evidence type="ECO:0000313" key="2">
    <source>
        <dbReference type="EMBL" id="GGA80834.1"/>
    </source>
</evidence>
<dbReference type="PANTHER" id="PTHR10285">
    <property type="entry name" value="URIDINE KINASE"/>
    <property type="match status" value="1"/>
</dbReference>
<dbReference type="InterPro" id="IPR027417">
    <property type="entry name" value="P-loop_NTPase"/>
</dbReference>
<feature type="domain" description="Phosphoribulokinase/uridine kinase" evidence="1">
    <location>
        <begin position="20"/>
        <end position="199"/>
    </location>
</feature>
<organism evidence="2 3">
    <name type="scientific">Ornithinibacillus halotolerans</name>
    <dbReference type="NCBI Taxonomy" id="1274357"/>
    <lineage>
        <taxon>Bacteria</taxon>
        <taxon>Bacillati</taxon>
        <taxon>Bacillota</taxon>
        <taxon>Bacilli</taxon>
        <taxon>Bacillales</taxon>
        <taxon>Bacillaceae</taxon>
        <taxon>Ornithinibacillus</taxon>
    </lineage>
</organism>